<evidence type="ECO:0000259" key="8">
    <source>
        <dbReference type="PROSITE" id="PS51101"/>
    </source>
</evidence>
<dbReference type="AlphaFoldDB" id="A0A926EZ24"/>
<feature type="domain" description="PTS EIIB type-4" evidence="8">
    <location>
        <begin position="1"/>
        <end position="163"/>
    </location>
</feature>
<dbReference type="Pfam" id="PF03830">
    <property type="entry name" value="PTSIIB_sorb"/>
    <property type="match status" value="1"/>
</dbReference>
<keyword evidence="7" id="KW-0418">Kinase</keyword>
<reference evidence="9" key="1">
    <citation type="submission" date="2020-08" db="EMBL/GenBank/DDBJ databases">
        <title>Genome public.</title>
        <authorList>
            <person name="Liu C."/>
            <person name="Sun Q."/>
        </authorList>
    </citation>
    <scope>NUCLEOTIDE SEQUENCE</scope>
    <source>
        <strain evidence="9">BX21</strain>
    </source>
</reference>
<evidence type="ECO:0000256" key="6">
    <source>
        <dbReference type="ARBA" id="ARBA00022683"/>
    </source>
</evidence>
<dbReference type="Gene3D" id="3.40.35.10">
    <property type="entry name" value="Phosphotransferase system, sorbose subfamily IIB component"/>
    <property type="match status" value="1"/>
</dbReference>
<keyword evidence="5" id="KW-0808">Transferase</keyword>
<dbReference type="InterPro" id="IPR036667">
    <property type="entry name" value="PTS_IIB_sorbose-sp_sf"/>
</dbReference>
<evidence type="ECO:0000313" key="10">
    <source>
        <dbReference type="Proteomes" id="UP000601171"/>
    </source>
</evidence>
<proteinExistence type="predicted"/>
<dbReference type="RefSeq" id="WP_262430333.1">
    <property type="nucleotide sequence ID" value="NZ_JACRTG010000028.1"/>
</dbReference>
<evidence type="ECO:0000256" key="5">
    <source>
        <dbReference type="ARBA" id="ARBA00022679"/>
    </source>
</evidence>
<evidence type="ECO:0000256" key="7">
    <source>
        <dbReference type="ARBA" id="ARBA00022777"/>
    </source>
</evidence>
<comment type="subcellular location">
    <subcellularLocation>
        <location evidence="1">Cytoplasm</location>
    </subcellularLocation>
</comment>
<keyword evidence="6" id="KW-0598">Phosphotransferase system</keyword>
<organism evidence="9 10">
    <name type="scientific">Paratissierella segnis</name>
    <dbReference type="NCBI Taxonomy" id="2763679"/>
    <lineage>
        <taxon>Bacteria</taxon>
        <taxon>Bacillati</taxon>
        <taxon>Bacillota</taxon>
        <taxon>Tissierellia</taxon>
        <taxon>Tissierellales</taxon>
        <taxon>Tissierellaceae</taxon>
        <taxon>Paratissierella</taxon>
    </lineage>
</organism>
<evidence type="ECO:0000256" key="4">
    <source>
        <dbReference type="ARBA" id="ARBA00022597"/>
    </source>
</evidence>
<keyword evidence="10" id="KW-1185">Reference proteome</keyword>
<gene>
    <name evidence="9" type="ORF">H8707_11710</name>
</gene>
<dbReference type="SUPFAM" id="SSF52728">
    <property type="entry name" value="PTS IIb component"/>
    <property type="match status" value="1"/>
</dbReference>
<dbReference type="GO" id="GO:0009401">
    <property type="term" value="P:phosphoenolpyruvate-dependent sugar phosphotransferase system"/>
    <property type="evidence" value="ECO:0007669"/>
    <property type="project" value="UniProtKB-KW"/>
</dbReference>
<evidence type="ECO:0000256" key="3">
    <source>
        <dbReference type="ARBA" id="ARBA00022490"/>
    </source>
</evidence>
<comment type="caution">
    <text evidence="9">The sequence shown here is derived from an EMBL/GenBank/DDBJ whole genome shotgun (WGS) entry which is preliminary data.</text>
</comment>
<dbReference type="GO" id="GO:0016301">
    <property type="term" value="F:kinase activity"/>
    <property type="evidence" value="ECO:0007669"/>
    <property type="project" value="UniProtKB-KW"/>
</dbReference>
<keyword evidence="3" id="KW-0963">Cytoplasm</keyword>
<evidence type="ECO:0000256" key="1">
    <source>
        <dbReference type="ARBA" id="ARBA00004496"/>
    </source>
</evidence>
<dbReference type="GO" id="GO:0005737">
    <property type="term" value="C:cytoplasm"/>
    <property type="evidence" value="ECO:0007669"/>
    <property type="project" value="UniProtKB-SubCell"/>
</dbReference>
<accession>A0A926EZ24</accession>
<dbReference type="InterPro" id="IPR004720">
    <property type="entry name" value="PTS_IIB_sorbose-sp"/>
</dbReference>
<keyword evidence="4 9" id="KW-0762">Sugar transport</keyword>
<dbReference type="GO" id="GO:0008982">
    <property type="term" value="F:protein-N(PI)-phosphohistidine-sugar phosphotransferase activity"/>
    <property type="evidence" value="ECO:0007669"/>
    <property type="project" value="InterPro"/>
</dbReference>
<name>A0A926EZ24_9FIRM</name>
<sequence length="163" mass="18062">MAGLKLVRIDDRLIHGQIITKWLHSSRSNTIVIVDDELVNDEFLSSVFLLAKPDGIDVEIKSAEQAAKEWKETKLGSGNILMLFKTVEQVKKAVGFGLEIKELQVGGIAAKQGKKRVFSTISLSQEEVSDLIDLSNRGIKIYFQMVPEAASTDLDSIVKQNFS</sequence>
<dbReference type="Proteomes" id="UP000601171">
    <property type="component" value="Unassembled WGS sequence"/>
</dbReference>
<evidence type="ECO:0000256" key="2">
    <source>
        <dbReference type="ARBA" id="ARBA00022448"/>
    </source>
</evidence>
<evidence type="ECO:0000313" key="9">
    <source>
        <dbReference type="EMBL" id="MBC8588880.1"/>
    </source>
</evidence>
<protein>
    <submittedName>
        <fullName evidence="9">PTS sugar transporter subunit IIB</fullName>
    </submittedName>
</protein>
<dbReference type="PROSITE" id="PS51101">
    <property type="entry name" value="PTS_EIIB_TYPE_4"/>
    <property type="match status" value="1"/>
</dbReference>
<dbReference type="EMBL" id="JACRTG010000028">
    <property type="protein sequence ID" value="MBC8588880.1"/>
    <property type="molecule type" value="Genomic_DNA"/>
</dbReference>
<keyword evidence="2" id="KW-0813">Transport</keyword>